<dbReference type="GO" id="GO:0016592">
    <property type="term" value="C:mediator complex"/>
    <property type="evidence" value="ECO:0007669"/>
    <property type="project" value="InterPro"/>
</dbReference>
<dbReference type="AlphaFoldDB" id="A0A4E0RWZ8"/>
<evidence type="ECO:0000256" key="4">
    <source>
        <dbReference type="ARBA" id="ARBA00023163"/>
    </source>
</evidence>
<comment type="similarity">
    <text evidence="2 6">Belongs to the Mediator complex subunit 6 family.</text>
</comment>
<name>A0A4E0RWZ8_FASHE</name>
<keyword evidence="9" id="KW-1185">Reference proteome</keyword>
<comment type="subcellular location">
    <subcellularLocation>
        <location evidence="1 6">Nucleus</location>
    </subcellularLocation>
</comment>
<keyword evidence="6" id="KW-0010">Activator</keyword>
<feature type="compositionally biased region" description="Polar residues" evidence="7">
    <location>
        <begin position="231"/>
        <end position="241"/>
    </location>
</feature>
<dbReference type="PANTHER" id="PTHR13104">
    <property type="entry name" value="MED-6-RELATED"/>
    <property type="match status" value="1"/>
</dbReference>
<gene>
    <name evidence="6" type="primary">MED6</name>
    <name evidence="8" type="ORF">D915_009158</name>
</gene>
<evidence type="ECO:0000256" key="7">
    <source>
        <dbReference type="SAM" id="MobiDB-lite"/>
    </source>
</evidence>
<accession>A0A4E0RWZ8</accession>
<organism evidence="8 9">
    <name type="scientific">Fasciola hepatica</name>
    <name type="common">Liver fluke</name>
    <dbReference type="NCBI Taxonomy" id="6192"/>
    <lineage>
        <taxon>Eukaryota</taxon>
        <taxon>Metazoa</taxon>
        <taxon>Spiralia</taxon>
        <taxon>Lophotrochozoa</taxon>
        <taxon>Platyhelminthes</taxon>
        <taxon>Trematoda</taxon>
        <taxon>Digenea</taxon>
        <taxon>Plagiorchiida</taxon>
        <taxon>Echinostomata</taxon>
        <taxon>Echinostomatoidea</taxon>
        <taxon>Fasciolidae</taxon>
        <taxon>Fasciola</taxon>
    </lineage>
</organism>
<comment type="function">
    <text evidence="6">Component of the Mediator complex, a coactivator involved in the regulated transcription of nearly all RNA polymerase II-dependent genes. Mediator functions as a bridge to convey information from gene-specific regulatory proteins to the basal RNA polymerase II transcription machinery. Mediator is recruited to promoters by direct interactions with regulatory proteins and serves as a scaffold for the assembly of a functional preinitiation complex with RNA polymerase II and the general transcription factors.</text>
</comment>
<keyword evidence="4 6" id="KW-0804">Transcription</keyword>
<comment type="subunit">
    <text evidence="6">Component of the Mediator complex.</text>
</comment>
<dbReference type="Gene3D" id="3.10.450.580">
    <property type="entry name" value="Mediator complex, subunit Med6"/>
    <property type="match status" value="1"/>
</dbReference>
<dbReference type="GO" id="GO:0003712">
    <property type="term" value="F:transcription coregulator activity"/>
    <property type="evidence" value="ECO:0007669"/>
    <property type="project" value="InterPro"/>
</dbReference>
<feature type="compositionally biased region" description="Low complexity" evidence="7">
    <location>
        <begin position="242"/>
        <end position="251"/>
    </location>
</feature>
<dbReference type="InterPro" id="IPR038566">
    <property type="entry name" value="Mediator_Med6_sf"/>
</dbReference>
<sequence>MISAIGDANSVEELYSISWSNPAWSHLLCSANVLDYFCDLSNPFYDRQCNNEVVRMQRLSPEQLLCMTGIEFYLDQAQESILFVIRKQRRLSCTEVTPLAYYYVINGTVLQAPDLAALLNSRLLTTVNNLTKTLKALAPCARYHPSDGSYSWDDADTLMGISGNVVESQSTSRTAVHSPLIRSSHLAQADRSSTASVYQVQRTSVLLTEWASRFPLPTPVIPHIPGITFSQTQSGATPFNPSTNTQSSATPAATALTTTSVATNISSSANDEKGINNDSNDNNRIHNAVKDVSTVLPAQPRPVGAKLPIIPGVGLNAMSSLFGGSFPQSPTAEKKRKLP</sequence>
<keyword evidence="3 6" id="KW-0805">Transcription regulation</keyword>
<evidence type="ECO:0000256" key="5">
    <source>
        <dbReference type="ARBA" id="ARBA00023242"/>
    </source>
</evidence>
<dbReference type="Pfam" id="PF04934">
    <property type="entry name" value="Med6"/>
    <property type="match status" value="1"/>
</dbReference>
<dbReference type="EMBL" id="JXXN02005330">
    <property type="protein sequence ID" value="THD19970.1"/>
    <property type="molecule type" value="Genomic_DNA"/>
</dbReference>
<proteinExistence type="inferred from homology"/>
<reference evidence="8" key="1">
    <citation type="submission" date="2019-03" db="EMBL/GenBank/DDBJ databases">
        <title>Improved annotation for the trematode Fasciola hepatica.</title>
        <authorList>
            <person name="Choi Y.-J."/>
            <person name="Martin J."/>
            <person name="Mitreva M."/>
        </authorList>
    </citation>
    <scope>NUCLEOTIDE SEQUENCE [LARGE SCALE GENOMIC DNA]</scope>
</reference>
<evidence type="ECO:0000256" key="2">
    <source>
        <dbReference type="ARBA" id="ARBA00007526"/>
    </source>
</evidence>
<dbReference type="Proteomes" id="UP000230066">
    <property type="component" value="Unassembled WGS sequence"/>
</dbReference>
<evidence type="ECO:0000256" key="1">
    <source>
        <dbReference type="ARBA" id="ARBA00004123"/>
    </source>
</evidence>
<keyword evidence="5 6" id="KW-0539">Nucleus</keyword>
<feature type="region of interest" description="Disordered" evidence="7">
    <location>
        <begin position="231"/>
        <end position="251"/>
    </location>
</feature>
<evidence type="ECO:0000256" key="6">
    <source>
        <dbReference type="RuleBase" id="RU364143"/>
    </source>
</evidence>
<protein>
    <recommendedName>
        <fullName evidence="6">Mediator of RNA polymerase II transcription subunit 6</fullName>
    </recommendedName>
    <alternativeName>
        <fullName evidence="6">Mediator complex subunit 6</fullName>
    </alternativeName>
</protein>
<feature type="region of interest" description="Disordered" evidence="7">
    <location>
        <begin position="265"/>
        <end position="284"/>
    </location>
</feature>
<evidence type="ECO:0000313" key="8">
    <source>
        <dbReference type="EMBL" id="THD19970.1"/>
    </source>
</evidence>
<comment type="caution">
    <text evidence="8">The sequence shown here is derived from an EMBL/GenBank/DDBJ whole genome shotgun (WGS) entry which is preliminary data.</text>
</comment>
<evidence type="ECO:0000313" key="9">
    <source>
        <dbReference type="Proteomes" id="UP000230066"/>
    </source>
</evidence>
<dbReference type="GO" id="GO:0006357">
    <property type="term" value="P:regulation of transcription by RNA polymerase II"/>
    <property type="evidence" value="ECO:0007669"/>
    <property type="project" value="InterPro"/>
</dbReference>
<evidence type="ECO:0000256" key="3">
    <source>
        <dbReference type="ARBA" id="ARBA00023015"/>
    </source>
</evidence>
<dbReference type="InterPro" id="IPR007018">
    <property type="entry name" value="Mediator_Med6"/>
</dbReference>